<feature type="region of interest" description="Disordered" evidence="4">
    <location>
        <begin position="498"/>
        <end position="518"/>
    </location>
</feature>
<feature type="compositionally biased region" description="Basic and acidic residues" evidence="4">
    <location>
        <begin position="595"/>
        <end position="607"/>
    </location>
</feature>
<sequence>MKGGRKDSSLGPPLCFEENGNLEDGELPDEVADEFEVLAEPPHKQRKLSHIEDHVKTRRHASDDGSRQALRPEPYRLHRHQPESTHQEHRSRGKVRGSNRKDERHQNEQRHQLQAHHRRSQEFPTQHPTPHKSHQHHHHHQLQPSKEHHLKHLANKQTTAPAGKSATFESNKAALKARLQSLEFEFPEVPSPDFKEGSGPSGSGTVGRGVAGLTPTHGVGSSAAAMYGGQARQGQSGGALPATGDGVYVADVYKEAVPSVEIKGPQGGGHSPHHIRLSDVQALVMWVLSPAGNLVEAPRWVFVKNKPLVQGVVLVLANGLSSAMLKEKEHLLPFLTCLGRPAIVHTSPQARPANSTTELLTTKIALRNMKRKRQAESGAGDASTDANMGSVAAAPSASTAAETEAAEAAAEAPGHAFTPGTARVTVTERQSAKTEKRKGRSKPDAAATTAEGGESGGVQPPPPPAPQLPPGPFPPSHYVASLDDLKRHNYPLPYLEEAEEGETAAEENSNRADPPGRLVCPPGFVATRPSGDPAAKERMVALDCEMCITEAGFELTRITLVAGPGWEPGTAAGAAAAAAAAKLHRSPVGTATAAGHDHNNEHCGSRSDEDDGQGEGDTGSGAGAAAVNYVKKGFPTGAILMDELVVPERPILDYNTRYSGITAKMLEGCTTRLEDVRERFLSLMPSESLLVGHALENDLLALRTCHGRVLDTAILFPHPKGPPFKSALKVLARRFLRRTIQDGSHDSAVDARTALDLVLLKIKHGPSYGCGSAGPHASAPKLADVLATQCGTRCCLVDRHDVLSRFVNGSTAAIPVASDDDAVATAGRQAASRTYGFVWTQLTEVSVFLFRRARHKARLEEKAAEAMAEATAATGKADGGDGAMKIAQVTGTAAAAERRAAIATPTPQAPSASGSGGHTVTPIAATPSSEKAPNRGIEPGSVTPPDYSDAVLDQLLVTYDDRLRRLWEALPPRCMLVIATGAGDTAEYDRLYEQKCKRGSRESGLPSWTLAEEEVLLECGARVMQALCFAAVKGDDGGIAGAPVGGRAARGGGGSGGKNAERSSGR</sequence>
<evidence type="ECO:0000313" key="6">
    <source>
        <dbReference type="EMBL" id="GIL79046.1"/>
    </source>
</evidence>
<dbReference type="PANTHER" id="PTHR12801:SF157">
    <property type="entry name" value="SMALL RNA DEGRADING NUCLEASE 5"/>
    <property type="match status" value="1"/>
</dbReference>
<evidence type="ECO:0000256" key="3">
    <source>
        <dbReference type="ARBA" id="ARBA00022839"/>
    </source>
</evidence>
<dbReference type="GO" id="GO:0004527">
    <property type="term" value="F:exonuclease activity"/>
    <property type="evidence" value="ECO:0007669"/>
    <property type="project" value="UniProtKB-KW"/>
</dbReference>
<evidence type="ECO:0000259" key="5">
    <source>
        <dbReference type="SMART" id="SM00479"/>
    </source>
</evidence>
<accession>A0A8J4D2H9</accession>
<dbReference type="PANTHER" id="PTHR12801">
    <property type="entry name" value="RNA EXONUCLEASE REXO1 / RECO3 FAMILY MEMBER-RELATED"/>
    <property type="match status" value="1"/>
</dbReference>
<name>A0A8J4D2H9_9CHLO</name>
<comment type="caution">
    <text evidence="7">The sequence shown here is derived from an EMBL/GenBank/DDBJ whole genome shotgun (WGS) entry which is preliminary data.</text>
</comment>
<dbReference type="SUPFAM" id="SSF53098">
    <property type="entry name" value="Ribonuclease H-like"/>
    <property type="match status" value="1"/>
</dbReference>
<keyword evidence="3" id="KW-0269">Exonuclease</keyword>
<evidence type="ECO:0000256" key="2">
    <source>
        <dbReference type="ARBA" id="ARBA00022801"/>
    </source>
</evidence>
<feature type="region of interest" description="Disordered" evidence="4">
    <location>
        <begin position="366"/>
        <end position="479"/>
    </location>
</feature>
<dbReference type="Proteomes" id="UP000722791">
    <property type="component" value="Unassembled WGS sequence"/>
</dbReference>
<feature type="compositionally biased region" description="Gly residues" evidence="4">
    <location>
        <begin position="199"/>
        <end position="210"/>
    </location>
</feature>
<dbReference type="SMART" id="SM00479">
    <property type="entry name" value="EXOIII"/>
    <property type="match status" value="1"/>
</dbReference>
<feature type="compositionally biased region" description="Gly residues" evidence="4">
    <location>
        <begin position="1043"/>
        <end position="1057"/>
    </location>
</feature>
<dbReference type="InterPro" id="IPR012337">
    <property type="entry name" value="RNaseH-like_sf"/>
</dbReference>
<protein>
    <recommendedName>
        <fullName evidence="5">Exonuclease domain-containing protein</fullName>
    </recommendedName>
</protein>
<reference evidence="7" key="1">
    <citation type="journal article" date="2021" name="Proc. Natl. Acad. Sci. U.S.A.">
        <title>Three genomes in the algal genus Volvox reveal the fate of a haploid sex-determining region after a transition to homothallism.</title>
        <authorList>
            <person name="Yamamoto K."/>
            <person name="Hamaji T."/>
            <person name="Kawai-Toyooka H."/>
            <person name="Matsuzaki R."/>
            <person name="Takahashi F."/>
            <person name="Nishimura Y."/>
            <person name="Kawachi M."/>
            <person name="Noguchi H."/>
            <person name="Minakuchi Y."/>
            <person name="Umen J.G."/>
            <person name="Toyoda A."/>
            <person name="Nozaki H."/>
        </authorList>
    </citation>
    <scope>NUCLEOTIDE SEQUENCE</scope>
    <source>
        <strain evidence="7">NIES-3785</strain>
        <strain evidence="6">NIES-3786</strain>
    </source>
</reference>
<dbReference type="GO" id="GO:0003676">
    <property type="term" value="F:nucleic acid binding"/>
    <property type="evidence" value="ECO:0007669"/>
    <property type="project" value="InterPro"/>
</dbReference>
<organism evidence="7 8">
    <name type="scientific">Volvox reticuliferus</name>
    <dbReference type="NCBI Taxonomy" id="1737510"/>
    <lineage>
        <taxon>Eukaryota</taxon>
        <taxon>Viridiplantae</taxon>
        <taxon>Chlorophyta</taxon>
        <taxon>core chlorophytes</taxon>
        <taxon>Chlorophyceae</taxon>
        <taxon>CS clade</taxon>
        <taxon>Chlamydomonadales</taxon>
        <taxon>Volvocaceae</taxon>
        <taxon>Volvox</taxon>
    </lineage>
</organism>
<feature type="compositionally biased region" description="Basic and acidic residues" evidence="4">
    <location>
        <begin position="49"/>
        <end position="66"/>
    </location>
</feature>
<dbReference type="EMBL" id="BNCP01000014">
    <property type="protein sequence ID" value="GIL79046.1"/>
    <property type="molecule type" value="Genomic_DNA"/>
</dbReference>
<feature type="region of interest" description="Disordered" evidence="4">
    <location>
        <begin position="587"/>
        <end position="620"/>
    </location>
</feature>
<gene>
    <name evidence="6" type="ORF">Vretifemale_8451</name>
    <name evidence="7" type="ORF">Vretimale_52</name>
</gene>
<feature type="region of interest" description="Disordered" evidence="4">
    <location>
        <begin position="897"/>
        <end position="945"/>
    </location>
</feature>
<feature type="compositionally biased region" description="Basic residues" evidence="4">
    <location>
        <begin position="129"/>
        <end position="141"/>
    </location>
</feature>
<evidence type="ECO:0000313" key="9">
    <source>
        <dbReference type="Proteomes" id="UP000747110"/>
    </source>
</evidence>
<feature type="compositionally biased region" description="Basic and acidic residues" evidence="4">
    <location>
        <begin position="73"/>
        <end position="90"/>
    </location>
</feature>
<evidence type="ECO:0000313" key="8">
    <source>
        <dbReference type="Proteomes" id="UP000722791"/>
    </source>
</evidence>
<dbReference type="InterPro" id="IPR034922">
    <property type="entry name" value="REX1-like_exo"/>
</dbReference>
<evidence type="ECO:0000256" key="4">
    <source>
        <dbReference type="SAM" id="MobiDB-lite"/>
    </source>
</evidence>
<feature type="compositionally biased region" description="Pro residues" evidence="4">
    <location>
        <begin position="459"/>
        <end position="475"/>
    </location>
</feature>
<feature type="region of interest" description="Disordered" evidence="4">
    <location>
        <begin position="189"/>
        <end position="217"/>
    </location>
</feature>
<feature type="compositionally biased region" description="Low complexity" evidence="4">
    <location>
        <begin position="392"/>
        <end position="413"/>
    </location>
</feature>
<dbReference type="AlphaFoldDB" id="A0A8J4D2H9"/>
<dbReference type="GO" id="GO:0005634">
    <property type="term" value="C:nucleus"/>
    <property type="evidence" value="ECO:0007669"/>
    <property type="project" value="TreeGrafter"/>
</dbReference>
<dbReference type="EMBL" id="BNCQ01000001">
    <property type="protein sequence ID" value="GIL93736.1"/>
    <property type="molecule type" value="Genomic_DNA"/>
</dbReference>
<keyword evidence="9" id="KW-1185">Reference proteome</keyword>
<dbReference type="OrthoDB" id="206335at2759"/>
<feature type="region of interest" description="Disordered" evidence="4">
    <location>
        <begin position="1"/>
        <end position="150"/>
    </location>
</feature>
<dbReference type="InterPro" id="IPR047021">
    <property type="entry name" value="REXO1/3/4-like"/>
</dbReference>
<keyword evidence="2" id="KW-0378">Hydrolase</keyword>
<feature type="region of interest" description="Disordered" evidence="4">
    <location>
        <begin position="1043"/>
        <end position="1066"/>
    </location>
</feature>
<dbReference type="InterPro" id="IPR013520">
    <property type="entry name" value="Ribonucl_H"/>
</dbReference>
<proteinExistence type="predicted"/>
<dbReference type="Gene3D" id="3.30.420.10">
    <property type="entry name" value="Ribonuclease H-like superfamily/Ribonuclease H"/>
    <property type="match status" value="1"/>
</dbReference>
<evidence type="ECO:0000256" key="1">
    <source>
        <dbReference type="ARBA" id="ARBA00022722"/>
    </source>
</evidence>
<feature type="compositionally biased region" description="Basic and acidic residues" evidence="4">
    <location>
        <begin position="99"/>
        <end position="111"/>
    </location>
</feature>
<dbReference type="Proteomes" id="UP000747110">
    <property type="component" value="Unassembled WGS sequence"/>
</dbReference>
<evidence type="ECO:0000313" key="7">
    <source>
        <dbReference type="EMBL" id="GIL93736.1"/>
    </source>
</evidence>
<feature type="compositionally biased region" description="Acidic residues" evidence="4">
    <location>
        <begin position="20"/>
        <end position="37"/>
    </location>
</feature>
<dbReference type="InterPro" id="IPR036397">
    <property type="entry name" value="RNaseH_sf"/>
</dbReference>
<dbReference type="CDD" id="cd06145">
    <property type="entry name" value="REX1_like"/>
    <property type="match status" value="1"/>
</dbReference>
<feature type="domain" description="Exonuclease" evidence="5">
    <location>
        <begin position="538"/>
        <end position="767"/>
    </location>
</feature>
<keyword evidence="1" id="KW-0540">Nuclease</keyword>